<dbReference type="AlphaFoldDB" id="A0A8K0R523"/>
<keyword evidence="2" id="KW-1185">Reference proteome</keyword>
<feature type="non-terminal residue" evidence="1">
    <location>
        <position position="1"/>
    </location>
</feature>
<evidence type="ECO:0000313" key="1">
    <source>
        <dbReference type="EMBL" id="KAH7084075.1"/>
    </source>
</evidence>
<protein>
    <submittedName>
        <fullName evidence="1">Uncharacterized protein</fullName>
    </submittedName>
</protein>
<reference evidence="1" key="1">
    <citation type="journal article" date="2021" name="Nat. Commun.">
        <title>Genetic determinants of endophytism in the Arabidopsis root mycobiome.</title>
        <authorList>
            <person name="Mesny F."/>
            <person name="Miyauchi S."/>
            <person name="Thiergart T."/>
            <person name="Pickel B."/>
            <person name="Atanasova L."/>
            <person name="Karlsson M."/>
            <person name="Huettel B."/>
            <person name="Barry K.W."/>
            <person name="Haridas S."/>
            <person name="Chen C."/>
            <person name="Bauer D."/>
            <person name="Andreopoulos W."/>
            <person name="Pangilinan J."/>
            <person name="LaButti K."/>
            <person name="Riley R."/>
            <person name="Lipzen A."/>
            <person name="Clum A."/>
            <person name="Drula E."/>
            <person name="Henrissat B."/>
            <person name="Kohler A."/>
            <person name="Grigoriev I.V."/>
            <person name="Martin F.M."/>
            <person name="Hacquard S."/>
        </authorList>
    </citation>
    <scope>NUCLEOTIDE SEQUENCE</scope>
    <source>
        <strain evidence="1">MPI-SDFR-AT-0120</strain>
    </source>
</reference>
<dbReference type="OrthoDB" id="3689965at2759"/>
<gene>
    <name evidence="1" type="ORF">FB567DRAFT_415622</name>
</gene>
<sequence>ARLQARSCGETATLTCYGGSSGGTSQNLNTDDISYAGAYVRYLADTAGNPLWTMPSEVDCSEWSLPIYDAGTVLALVKHISPRSNSSISYYDIARTIDGLERDGATKSSTPSLLTSCATNGGQLGIVADTTNEVYSSASYKASKAVPSGLIVKLVRA</sequence>
<comment type="caution">
    <text evidence="1">The sequence shown here is derived from an EMBL/GenBank/DDBJ whole genome shotgun (WGS) entry which is preliminary data.</text>
</comment>
<proteinExistence type="predicted"/>
<organism evidence="1 2">
    <name type="scientific">Paraphoma chrysanthemicola</name>
    <dbReference type="NCBI Taxonomy" id="798071"/>
    <lineage>
        <taxon>Eukaryota</taxon>
        <taxon>Fungi</taxon>
        <taxon>Dikarya</taxon>
        <taxon>Ascomycota</taxon>
        <taxon>Pezizomycotina</taxon>
        <taxon>Dothideomycetes</taxon>
        <taxon>Pleosporomycetidae</taxon>
        <taxon>Pleosporales</taxon>
        <taxon>Pleosporineae</taxon>
        <taxon>Phaeosphaeriaceae</taxon>
        <taxon>Paraphoma</taxon>
    </lineage>
</organism>
<accession>A0A8K0R523</accession>
<name>A0A8K0R523_9PLEO</name>
<dbReference type="Proteomes" id="UP000813461">
    <property type="component" value="Unassembled WGS sequence"/>
</dbReference>
<feature type="non-terminal residue" evidence="1">
    <location>
        <position position="157"/>
    </location>
</feature>
<evidence type="ECO:0000313" key="2">
    <source>
        <dbReference type="Proteomes" id="UP000813461"/>
    </source>
</evidence>
<dbReference type="EMBL" id="JAGMVJ010000012">
    <property type="protein sequence ID" value="KAH7084075.1"/>
    <property type="molecule type" value="Genomic_DNA"/>
</dbReference>